<feature type="compositionally biased region" description="Polar residues" evidence="1">
    <location>
        <begin position="74"/>
        <end position="85"/>
    </location>
</feature>
<feature type="domain" description="DUF2510" evidence="3">
    <location>
        <begin position="7"/>
        <end position="28"/>
    </location>
</feature>
<name>A0A3P1T2L9_9ACTN</name>
<dbReference type="AlphaFoldDB" id="A0A3P1T2L9"/>
<evidence type="ECO:0000313" key="4">
    <source>
        <dbReference type="EMBL" id="RRD03508.1"/>
    </source>
</evidence>
<dbReference type="Proteomes" id="UP000280819">
    <property type="component" value="Unassembled WGS sequence"/>
</dbReference>
<protein>
    <submittedName>
        <fullName evidence="4">DUF2510 domain-containing protein</fullName>
    </submittedName>
</protein>
<feature type="transmembrane region" description="Helical" evidence="2">
    <location>
        <begin position="41"/>
        <end position="60"/>
    </location>
</feature>
<dbReference type="OrthoDB" id="5065474at2"/>
<sequence>MGVMAEPGWYPDPEGSGEPRYWDGAAWQADHDARDSTGKPLWPLIAGILVATLIVIALVWQPWRSNPWALPTDTNSALPSGTQWNELEPTETPTSPQPTDGAGRPVACPIAEPDVRDPQGGWYVSGGMKYQAVPGWRDDGGWAIDFATERSGQQDRVASSWVAITAIGQIDTKTFSGDTRTAAQQLISCMSTSYYYNTLSHVETLEDREHVTRDGVRGWLIRANFWNEPGSQPVSGDEVVVLMTEVGVEGHFTLFHTQAPIEDPRRKELVATCLDSLQRA</sequence>
<proteinExistence type="predicted"/>
<reference evidence="4 5" key="1">
    <citation type="submission" date="2018-11" db="EMBL/GenBank/DDBJ databases">
        <title>Genomes From Bacteria Associated with the Canine Oral Cavity: a Test Case for Automated Genome-Based Taxonomic Assignment.</title>
        <authorList>
            <person name="Coil D.A."/>
            <person name="Jospin G."/>
            <person name="Darling A.E."/>
            <person name="Wallis C."/>
            <person name="Davis I.J."/>
            <person name="Harris S."/>
            <person name="Eisen J.A."/>
            <person name="Holcombe L.J."/>
            <person name="O'Flynn C."/>
        </authorList>
    </citation>
    <scope>NUCLEOTIDE SEQUENCE [LARGE SCALE GENOMIC DNA]</scope>
    <source>
        <strain evidence="4 5">OH887_COT-365</strain>
    </source>
</reference>
<feature type="region of interest" description="Disordered" evidence="1">
    <location>
        <begin position="74"/>
        <end position="102"/>
    </location>
</feature>
<evidence type="ECO:0000259" key="3">
    <source>
        <dbReference type="Pfam" id="PF10708"/>
    </source>
</evidence>
<dbReference type="Pfam" id="PF10708">
    <property type="entry name" value="DUF2510"/>
    <property type="match status" value="1"/>
</dbReference>
<dbReference type="EMBL" id="RQZG01000019">
    <property type="protein sequence ID" value="RRD03508.1"/>
    <property type="molecule type" value="Genomic_DNA"/>
</dbReference>
<accession>A0A3P1T2L9</accession>
<keyword evidence="2" id="KW-1133">Transmembrane helix</keyword>
<feature type="compositionally biased region" description="Low complexity" evidence="1">
    <location>
        <begin position="86"/>
        <end position="99"/>
    </location>
</feature>
<keyword evidence="2" id="KW-0812">Transmembrane</keyword>
<evidence type="ECO:0000256" key="1">
    <source>
        <dbReference type="SAM" id="MobiDB-lite"/>
    </source>
</evidence>
<dbReference type="InterPro" id="IPR018929">
    <property type="entry name" value="DUF2510"/>
</dbReference>
<keyword evidence="2" id="KW-0472">Membrane</keyword>
<evidence type="ECO:0000256" key="2">
    <source>
        <dbReference type="SAM" id="Phobius"/>
    </source>
</evidence>
<comment type="caution">
    <text evidence="4">The sequence shown here is derived from an EMBL/GenBank/DDBJ whole genome shotgun (WGS) entry which is preliminary data.</text>
</comment>
<gene>
    <name evidence="4" type="ORF">EII34_13990</name>
</gene>
<organism evidence="4 5">
    <name type="scientific">Arachnia propionica</name>
    <dbReference type="NCBI Taxonomy" id="1750"/>
    <lineage>
        <taxon>Bacteria</taxon>
        <taxon>Bacillati</taxon>
        <taxon>Actinomycetota</taxon>
        <taxon>Actinomycetes</taxon>
        <taxon>Propionibacteriales</taxon>
        <taxon>Propionibacteriaceae</taxon>
        <taxon>Arachnia</taxon>
    </lineage>
</organism>
<evidence type="ECO:0000313" key="5">
    <source>
        <dbReference type="Proteomes" id="UP000280819"/>
    </source>
</evidence>